<proteinExistence type="predicted"/>
<accession>A0ABP4ZWV0</accession>
<dbReference type="PROSITE" id="PS50975">
    <property type="entry name" value="ATP_GRASP"/>
    <property type="match status" value="1"/>
</dbReference>
<comment type="caution">
    <text evidence="6">The sequence shown here is derived from an EMBL/GenBank/DDBJ whole genome shotgun (WGS) entry which is preliminary data.</text>
</comment>
<name>A0ABP4ZWV0_9MICO</name>
<dbReference type="Gene3D" id="3.40.50.20">
    <property type="match status" value="1"/>
</dbReference>
<dbReference type="SUPFAM" id="SSF56059">
    <property type="entry name" value="Glutathione synthetase ATP-binding domain-like"/>
    <property type="match status" value="1"/>
</dbReference>
<dbReference type="PANTHER" id="PTHR43585:SF2">
    <property type="entry name" value="ATP-GRASP ENZYME FSQD"/>
    <property type="match status" value="1"/>
</dbReference>
<protein>
    <submittedName>
        <fullName evidence="6">ATP-grasp domain-containing protein</fullName>
    </submittedName>
</protein>
<gene>
    <name evidence="6" type="ORF">GCM10009751_28170</name>
</gene>
<evidence type="ECO:0000259" key="5">
    <source>
        <dbReference type="PROSITE" id="PS50975"/>
    </source>
</evidence>
<dbReference type="InterPro" id="IPR052032">
    <property type="entry name" value="ATP-dep_AA_Ligase"/>
</dbReference>
<evidence type="ECO:0000256" key="4">
    <source>
        <dbReference type="PROSITE-ProRule" id="PRU00409"/>
    </source>
</evidence>
<dbReference type="InterPro" id="IPR040570">
    <property type="entry name" value="LAL_C2"/>
</dbReference>
<reference evidence="7" key="1">
    <citation type="journal article" date="2019" name="Int. J. Syst. Evol. Microbiol.">
        <title>The Global Catalogue of Microorganisms (GCM) 10K type strain sequencing project: providing services to taxonomists for standard genome sequencing and annotation.</title>
        <authorList>
            <consortium name="The Broad Institute Genomics Platform"/>
            <consortium name="The Broad Institute Genome Sequencing Center for Infectious Disease"/>
            <person name="Wu L."/>
            <person name="Ma J."/>
        </authorList>
    </citation>
    <scope>NUCLEOTIDE SEQUENCE [LARGE SCALE GENOMIC DNA]</scope>
    <source>
        <strain evidence="7">JCM 14326</strain>
    </source>
</reference>
<keyword evidence="1" id="KW-0436">Ligase</keyword>
<evidence type="ECO:0000256" key="1">
    <source>
        <dbReference type="ARBA" id="ARBA00022598"/>
    </source>
</evidence>
<keyword evidence="3 4" id="KW-0067">ATP-binding</keyword>
<evidence type="ECO:0000256" key="3">
    <source>
        <dbReference type="ARBA" id="ARBA00022840"/>
    </source>
</evidence>
<dbReference type="InterPro" id="IPR011761">
    <property type="entry name" value="ATP-grasp"/>
</dbReference>
<sequence length="433" mass="45097">MPTLLMIESWLQSTGLSLPPLLRAAGHEYVLIMRDPRIYTLPDGAPHPVLAHAAEVVVAETNDDDALIAAARETAARYDVAGVLTTCDYYLTAAAVVARALGLPGPPPGALRTATNKHLVRAAVARAGLPDVPHAVAAGWDEARAAAAALGYPVVIKPVDLNSGTGVRRVSGDAALADAFAEITGPERNTRDQPLARLALIERVLDGPEYSVEAVTRDGVTTVLGITAKTVTEVARPVAGGADAVSYVESGHDFPARLDPGTRDAITGHVTRVLAAVGLTHGISHTEIRLTAAGPRLVELNPRQGGGYIFDLVRLVTGYNPLRVLVSLALGETPEPAAPEAASAAVRFLLTPADGVLRSIEGADALHDDARVPAHALPRPGAVLRPADNNDRLGHVLVADPDGDRAAGWADEILAGLRLDVRQDSPVPHVGAV</sequence>
<evidence type="ECO:0000313" key="7">
    <source>
        <dbReference type="Proteomes" id="UP001501094"/>
    </source>
</evidence>
<dbReference type="Pfam" id="PF18130">
    <property type="entry name" value="ATPgrasp_N"/>
    <property type="match status" value="1"/>
</dbReference>
<dbReference type="Pfam" id="PF13535">
    <property type="entry name" value="ATP-grasp_4"/>
    <property type="match status" value="1"/>
</dbReference>
<dbReference type="PANTHER" id="PTHR43585">
    <property type="entry name" value="FUMIPYRROLE BIOSYNTHESIS PROTEIN C"/>
    <property type="match status" value="1"/>
</dbReference>
<evidence type="ECO:0000313" key="6">
    <source>
        <dbReference type="EMBL" id="GAA1868016.1"/>
    </source>
</evidence>
<feature type="domain" description="ATP-grasp" evidence="5">
    <location>
        <begin position="121"/>
        <end position="330"/>
    </location>
</feature>
<dbReference type="InterPro" id="IPR041472">
    <property type="entry name" value="BL00235/CARNS1_N"/>
</dbReference>
<evidence type="ECO:0000256" key="2">
    <source>
        <dbReference type="ARBA" id="ARBA00022741"/>
    </source>
</evidence>
<dbReference type="Pfam" id="PF18603">
    <property type="entry name" value="LAL_C2"/>
    <property type="match status" value="1"/>
</dbReference>
<dbReference type="EMBL" id="BAAANL010000005">
    <property type="protein sequence ID" value="GAA1868016.1"/>
    <property type="molecule type" value="Genomic_DNA"/>
</dbReference>
<organism evidence="6 7">
    <name type="scientific">Myceligenerans crystallogenes</name>
    <dbReference type="NCBI Taxonomy" id="316335"/>
    <lineage>
        <taxon>Bacteria</taxon>
        <taxon>Bacillati</taxon>
        <taxon>Actinomycetota</taxon>
        <taxon>Actinomycetes</taxon>
        <taxon>Micrococcales</taxon>
        <taxon>Promicromonosporaceae</taxon>
        <taxon>Myceligenerans</taxon>
    </lineage>
</organism>
<dbReference type="RefSeq" id="WP_344103964.1">
    <property type="nucleotide sequence ID" value="NZ_BAAANL010000005.1"/>
</dbReference>
<dbReference type="Gene3D" id="3.30.470.20">
    <property type="entry name" value="ATP-grasp fold, B domain"/>
    <property type="match status" value="1"/>
</dbReference>
<keyword evidence="2 4" id="KW-0547">Nucleotide-binding</keyword>
<keyword evidence="7" id="KW-1185">Reference proteome</keyword>
<dbReference type="Proteomes" id="UP001501094">
    <property type="component" value="Unassembled WGS sequence"/>
</dbReference>